<geneLocation type="plasmid" evidence="1">
    <name>pUJ-1KPC</name>
</geneLocation>
<reference evidence="1" key="1">
    <citation type="submission" date="2017-12" db="EMBL/GenBank/DDBJ databases">
        <title>Insights into the successfully spreading KPC-encoding IncII plasmids.</title>
        <authorList>
            <person name="Brandt C."/>
            <person name="Pletz M.W."/>
            <person name="Makarewicz O."/>
        </authorList>
    </citation>
    <scope>NUCLEOTIDE SEQUENCE</scope>
    <source>
        <strain evidence="1">UR15381</strain>
        <plasmid evidence="1">pUJ-1KPC</plasmid>
    </source>
</reference>
<name>A0A2P1BN69_KLEPN</name>
<dbReference type="EMBL" id="MG700548">
    <property type="protein sequence ID" value="AVI43200.1"/>
    <property type="molecule type" value="Genomic_DNA"/>
</dbReference>
<evidence type="ECO:0000313" key="1">
    <source>
        <dbReference type="EMBL" id="AVI43200.1"/>
    </source>
</evidence>
<organism evidence="1">
    <name type="scientific">Klebsiella pneumoniae</name>
    <dbReference type="NCBI Taxonomy" id="573"/>
    <lineage>
        <taxon>Bacteria</taxon>
        <taxon>Pseudomonadati</taxon>
        <taxon>Pseudomonadota</taxon>
        <taxon>Gammaproteobacteria</taxon>
        <taxon>Enterobacterales</taxon>
        <taxon>Enterobacteriaceae</taxon>
        <taxon>Klebsiella/Raoultella group</taxon>
        <taxon>Klebsiella</taxon>
        <taxon>Klebsiella pneumoniae complex</taxon>
    </lineage>
</organism>
<proteinExistence type="predicted"/>
<sequence>MVISNDEVLHLTDKVQSLSKNLQEPPGEYFIPDELY</sequence>
<dbReference type="AlphaFoldDB" id="A0A2P1BN69"/>
<protein>
    <submittedName>
        <fullName evidence="1">Uncharacterized protein</fullName>
    </submittedName>
</protein>
<keyword evidence="1" id="KW-0614">Plasmid</keyword>
<accession>A0A2P1BN69</accession>